<sequence>QVVGGYDDGNVRRWRIEDGQQQGQAMRARGHISSIAASQDGRWIVSGDYLNPWSPSRSFYEIVWNAATHETVCSSKGQYAFSPDSSRLATLSSDSGFRVYSTHDGHVLFDSGDQGSANSTCGVTPFAWSPDGQQLFVTMKGKVTCLDVSKSSSSEWSIHDIGSYASIASNGRFIARSAGTSVSLWDCVCHKQIGSLISHTAEITSIALSPSGRYLACG</sequence>
<keyword evidence="1" id="KW-0853">WD repeat</keyword>
<dbReference type="PANTHER" id="PTHR19848">
    <property type="entry name" value="WD40 REPEAT PROTEIN"/>
    <property type="match status" value="1"/>
</dbReference>
<feature type="non-terminal residue" evidence="3">
    <location>
        <position position="1"/>
    </location>
</feature>
<gene>
    <name evidence="3" type="ORF">PISMIDRAFT_74358</name>
</gene>
<dbReference type="Proteomes" id="UP000054018">
    <property type="component" value="Unassembled WGS sequence"/>
</dbReference>
<reference evidence="3 4" key="1">
    <citation type="submission" date="2014-04" db="EMBL/GenBank/DDBJ databases">
        <authorList>
            <consortium name="DOE Joint Genome Institute"/>
            <person name="Kuo A."/>
            <person name="Kohler A."/>
            <person name="Costa M.D."/>
            <person name="Nagy L.G."/>
            <person name="Floudas D."/>
            <person name="Copeland A."/>
            <person name="Barry K.W."/>
            <person name="Cichocki N."/>
            <person name="Veneault-Fourrey C."/>
            <person name="LaButti K."/>
            <person name="Lindquist E.A."/>
            <person name="Lipzen A."/>
            <person name="Lundell T."/>
            <person name="Morin E."/>
            <person name="Murat C."/>
            <person name="Sun H."/>
            <person name="Tunlid A."/>
            <person name="Henrissat B."/>
            <person name="Grigoriev I.V."/>
            <person name="Hibbett D.S."/>
            <person name="Martin F."/>
            <person name="Nordberg H.P."/>
            <person name="Cantor M.N."/>
            <person name="Hua S.X."/>
        </authorList>
    </citation>
    <scope>NUCLEOTIDE SEQUENCE [LARGE SCALE GENOMIC DNA]</scope>
    <source>
        <strain evidence="3 4">441</strain>
    </source>
</reference>
<name>A0A0C9YLT9_9AGAM</name>
<evidence type="ECO:0000313" key="4">
    <source>
        <dbReference type="Proteomes" id="UP000054018"/>
    </source>
</evidence>
<protein>
    <submittedName>
        <fullName evidence="3">Uncharacterized protein</fullName>
    </submittedName>
</protein>
<dbReference type="HOGENOM" id="CLU_028047_0_0_1"/>
<dbReference type="InterPro" id="IPR015943">
    <property type="entry name" value="WD40/YVTN_repeat-like_dom_sf"/>
</dbReference>
<dbReference type="InterPro" id="IPR001680">
    <property type="entry name" value="WD40_rpt"/>
</dbReference>
<dbReference type="SUPFAM" id="SSF101908">
    <property type="entry name" value="Putative isomerase YbhE"/>
    <property type="match status" value="1"/>
</dbReference>
<dbReference type="Pfam" id="PF00400">
    <property type="entry name" value="WD40"/>
    <property type="match status" value="2"/>
</dbReference>
<dbReference type="AlphaFoldDB" id="A0A0C9YLT9"/>
<dbReference type="Gene3D" id="2.130.10.10">
    <property type="entry name" value="YVTN repeat-like/Quinoprotein amine dehydrogenase"/>
    <property type="match status" value="2"/>
</dbReference>
<evidence type="ECO:0000313" key="3">
    <source>
        <dbReference type="EMBL" id="KIK11267.1"/>
    </source>
</evidence>
<dbReference type="EMBL" id="KN834260">
    <property type="protein sequence ID" value="KIK11267.1"/>
    <property type="molecule type" value="Genomic_DNA"/>
</dbReference>
<evidence type="ECO:0000256" key="1">
    <source>
        <dbReference type="ARBA" id="ARBA00022574"/>
    </source>
</evidence>
<evidence type="ECO:0000256" key="2">
    <source>
        <dbReference type="ARBA" id="ARBA00022737"/>
    </source>
</evidence>
<keyword evidence="4" id="KW-1185">Reference proteome</keyword>
<accession>A0A0C9YLT9</accession>
<feature type="non-terminal residue" evidence="3">
    <location>
        <position position="218"/>
    </location>
</feature>
<organism evidence="3 4">
    <name type="scientific">Pisolithus microcarpus 441</name>
    <dbReference type="NCBI Taxonomy" id="765257"/>
    <lineage>
        <taxon>Eukaryota</taxon>
        <taxon>Fungi</taxon>
        <taxon>Dikarya</taxon>
        <taxon>Basidiomycota</taxon>
        <taxon>Agaricomycotina</taxon>
        <taxon>Agaricomycetes</taxon>
        <taxon>Agaricomycetidae</taxon>
        <taxon>Boletales</taxon>
        <taxon>Sclerodermatineae</taxon>
        <taxon>Pisolithaceae</taxon>
        <taxon>Pisolithus</taxon>
    </lineage>
</organism>
<dbReference type="PANTHER" id="PTHR19848:SF8">
    <property type="entry name" value="F-BOX AND WD REPEAT DOMAIN CONTAINING 7"/>
    <property type="match status" value="1"/>
</dbReference>
<dbReference type="STRING" id="765257.A0A0C9YLT9"/>
<proteinExistence type="predicted"/>
<keyword evidence="2" id="KW-0677">Repeat</keyword>
<reference evidence="4" key="2">
    <citation type="submission" date="2015-01" db="EMBL/GenBank/DDBJ databases">
        <title>Evolutionary Origins and Diversification of the Mycorrhizal Mutualists.</title>
        <authorList>
            <consortium name="DOE Joint Genome Institute"/>
            <consortium name="Mycorrhizal Genomics Consortium"/>
            <person name="Kohler A."/>
            <person name="Kuo A."/>
            <person name="Nagy L.G."/>
            <person name="Floudas D."/>
            <person name="Copeland A."/>
            <person name="Barry K.W."/>
            <person name="Cichocki N."/>
            <person name="Veneault-Fourrey C."/>
            <person name="LaButti K."/>
            <person name="Lindquist E.A."/>
            <person name="Lipzen A."/>
            <person name="Lundell T."/>
            <person name="Morin E."/>
            <person name="Murat C."/>
            <person name="Riley R."/>
            <person name="Ohm R."/>
            <person name="Sun H."/>
            <person name="Tunlid A."/>
            <person name="Henrissat B."/>
            <person name="Grigoriev I.V."/>
            <person name="Hibbett D.S."/>
            <person name="Martin F."/>
        </authorList>
    </citation>
    <scope>NUCLEOTIDE SEQUENCE [LARGE SCALE GENOMIC DNA]</scope>
    <source>
        <strain evidence="4">441</strain>
    </source>
</reference>
<dbReference type="OrthoDB" id="10248252at2759"/>